<accession>A0AAW2JT53</accession>
<dbReference type="EMBL" id="JACGWJ010000032">
    <property type="protein sequence ID" value="KAL0297657.1"/>
    <property type="molecule type" value="Genomic_DNA"/>
</dbReference>
<reference evidence="1" key="1">
    <citation type="submission" date="2020-06" db="EMBL/GenBank/DDBJ databases">
        <authorList>
            <person name="Li T."/>
            <person name="Hu X."/>
            <person name="Zhang T."/>
            <person name="Song X."/>
            <person name="Zhang H."/>
            <person name="Dai N."/>
            <person name="Sheng W."/>
            <person name="Hou X."/>
            <person name="Wei L."/>
        </authorList>
    </citation>
    <scope>NUCLEOTIDE SEQUENCE</scope>
    <source>
        <strain evidence="1">G02</strain>
        <tissue evidence="1">Leaf</tissue>
    </source>
</reference>
<evidence type="ECO:0000313" key="1">
    <source>
        <dbReference type="EMBL" id="KAL0297657.1"/>
    </source>
</evidence>
<protein>
    <submittedName>
        <fullName evidence="1">Uncharacterized protein</fullName>
    </submittedName>
</protein>
<reference evidence="1" key="2">
    <citation type="journal article" date="2024" name="Plant">
        <title>Genomic evolution and insights into agronomic trait innovations of Sesamum species.</title>
        <authorList>
            <person name="Miao H."/>
            <person name="Wang L."/>
            <person name="Qu L."/>
            <person name="Liu H."/>
            <person name="Sun Y."/>
            <person name="Le M."/>
            <person name="Wang Q."/>
            <person name="Wei S."/>
            <person name="Zheng Y."/>
            <person name="Lin W."/>
            <person name="Duan Y."/>
            <person name="Cao H."/>
            <person name="Xiong S."/>
            <person name="Wang X."/>
            <person name="Wei L."/>
            <person name="Li C."/>
            <person name="Ma Q."/>
            <person name="Ju M."/>
            <person name="Zhao R."/>
            <person name="Li G."/>
            <person name="Mu C."/>
            <person name="Tian Q."/>
            <person name="Mei H."/>
            <person name="Zhang T."/>
            <person name="Gao T."/>
            <person name="Zhang H."/>
        </authorList>
    </citation>
    <scope>NUCLEOTIDE SEQUENCE</scope>
    <source>
        <strain evidence="1">G02</strain>
    </source>
</reference>
<organism evidence="1">
    <name type="scientific">Sesamum radiatum</name>
    <name type="common">Black benniseed</name>
    <dbReference type="NCBI Taxonomy" id="300843"/>
    <lineage>
        <taxon>Eukaryota</taxon>
        <taxon>Viridiplantae</taxon>
        <taxon>Streptophyta</taxon>
        <taxon>Embryophyta</taxon>
        <taxon>Tracheophyta</taxon>
        <taxon>Spermatophyta</taxon>
        <taxon>Magnoliopsida</taxon>
        <taxon>eudicotyledons</taxon>
        <taxon>Gunneridae</taxon>
        <taxon>Pentapetalae</taxon>
        <taxon>asterids</taxon>
        <taxon>lamiids</taxon>
        <taxon>Lamiales</taxon>
        <taxon>Pedaliaceae</taxon>
        <taxon>Sesamum</taxon>
    </lineage>
</organism>
<comment type="caution">
    <text evidence="1">The sequence shown here is derived from an EMBL/GenBank/DDBJ whole genome shotgun (WGS) entry which is preliminary data.</text>
</comment>
<proteinExistence type="predicted"/>
<sequence>MQALQVVLSAPFAPLSGLTATAMPRSTDPGADIPWIVVSPDAPPVELFSDLLGTIQRLIVSAIRNELAVLVPARVTTLPEVIVPE</sequence>
<dbReference type="AlphaFoldDB" id="A0AAW2JT53"/>
<name>A0AAW2JT53_SESRA</name>
<gene>
    <name evidence="1" type="ORF">Sradi_6817800</name>
</gene>